<name>A0AAE8C6C3_9CAUD</name>
<dbReference type="EMBL" id="MW865291">
    <property type="protein sequence ID" value="QZI86097.1"/>
    <property type="molecule type" value="Genomic_DNA"/>
</dbReference>
<organism evidence="1 2">
    <name type="scientific">Vibrio phage 15E36.1</name>
    <dbReference type="NCBI Taxonomy" id="2859290"/>
    <lineage>
        <taxon>Viruses</taxon>
        <taxon>Duplodnaviria</taxon>
        <taxon>Heunggongvirae</taxon>
        <taxon>Uroviricota</taxon>
        <taxon>Caudoviricetes</taxon>
        <taxon>Autographivirales</taxon>
        <taxon>Autosignataviridae</taxon>
        <taxon>Colwellvirinae</taxon>
        <taxon>Roscoffvirus</taxon>
        <taxon>Roscoffvirus rv15E36</taxon>
    </lineage>
</organism>
<keyword evidence="2" id="KW-1185">Reference proteome</keyword>
<reference evidence="1" key="1">
    <citation type="submission" date="2021-03" db="EMBL/GenBank/DDBJ databases">
        <title>Rapid evolution of virus immunity in the wild.</title>
        <authorList>
            <person name="Piel D."/>
            <person name="Bruto M."/>
            <person name="Labreuche Y."/>
            <person name="Blanquart F."/>
            <person name="Chenivesse S."/>
            <person name="Lepanse S."/>
            <person name="James A."/>
            <person name="Garcia Cruz R."/>
            <person name="Dubert J."/>
            <person name="Petton B."/>
            <person name="Lieberman E."/>
            <person name="Wegner M.K."/>
            <person name="Hussain F.A."/>
            <person name="Kauffman K.K."/>
            <person name="Polz M.F."/>
            <person name="Gandon S."/>
            <person name="Bikard D."/>
            <person name="Le Roux F."/>
        </authorList>
    </citation>
    <scope>NUCLEOTIDE SEQUENCE</scope>
</reference>
<accession>A0AAE8C6C3</accession>
<sequence>MTTPLTGDIKDRVEVKKEGVTLHNMPVVAEASLASLTHVINNSAVSGKRVGSVVTIVKAGLPQMFQASGSEANAVWVGVTNGATNITPV</sequence>
<evidence type="ECO:0000313" key="1">
    <source>
        <dbReference type="EMBL" id="QZI86097.1"/>
    </source>
</evidence>
<dbReference type="Proteomes" id="UP000828465">
    <property type="component" value="Segment"/>
</dbReference>
<proteinExistence type="predicted"/>
<gene>
    <name evidence="1" type="ORF">PODOV006v2_p0003</name>
</gene>
<protein>
    <submittedName>
        <fullName evidence="1">Uncharacterized protein</fullName>
    </submittedName>
</protein>
<evidence type="ECO:0000313" key="2">
    <source>
        <dbReference type="Proteomes" id="UP000828465"/>
    </source>
</evidence>